<gene>
    <name evidence="12" type="ORF">LSH36_20g10054</name>
</gene>
<protein>
    <recommendedName>
        <fullName evidence="11">GOLD domain-containing protein</fullName>
    </recommendedName>
</protein>
<feature type="chain" id="PRO_5042272997" description="GOLD domain-containing protein" evidence="10">
    <location>
        <begin position="22"/>
        <end position="268"/>
    </location>
</feature>
<comment type="subcellular location">
    <subcellularLocation>
        <location evidence="7">Endomembrane system</location>
        <topology evidence="7">Single-pass membrane protein</topology>
    </subcellularLocation>
    <subcellularLocation>
        <location evidence="1 8">Membrane</location>
        <topology evidence="1 8">Single-pass type I membrane protein</topology>
    </subcellularLocation>
</comment>
<keyword evidence="5 9" id="KW-1133">Transmembrane helix</keyword>
<dbReference type="AlphaFoldDB" id="A0AAD9KAJ4"/>
<keyword evidence="4 10" id="KW-0732">Signal</keyword>
<evidence type="ECO:0000256" key="5">
    <source>
        <dbReference type="ARBA" id="ARBA00022989"/>
    </source>
</evidence>
<evidence type="ECO:0000256" key="6">
    <source>
        <dbReference type="ARBA" id="ARBA00023136"/>
    </source>
</evidence>
<evidence type="ECO:0000256" key="9">
    <source>
        <dbReference type="SAM" id="Phobius"/>
    </source>
</evidence>
<dbReference type="SMART" id="SM01190">
    <property type="entry name" value="EMP24_GP25L"/>
    <property type="match status" value="1"/>
</dbReference>
<dbReference type="InterPro" id="IPR015720">
    <property type="entry name" value="Emp24-like"/>
</dbReference>
<evidence type="ECO:0000256" key="2">
    <source>
        <dbReference type="ARBA" id="ARBA00007104"/>
    </source>
</evidence>
<dbReference type="InterPro" id="IPR036598">
    <property type="entry name" value="GOLD_dom_sf"/>
</dbReference>
<dbReference type="SUPFAM" id="SSF101576">
    <property type="entry name" value="Supernatant protein factor (SPF), C-terminal domain"/>
    <property type="match status" value="2"/>
</dbReference>
<dbReference type="GO" id="GO:0016020">
    <property type="term" value="C:membrane"/>
    <property type="evidence" value="ECO:0007669"/>
    <property type="project" value="UniProtKB-SubCell"/>
</dbReference>
<sequence>MFNYILFAIGIFISSYGISDAVELEFTIEIDPARRECFHQEIKQGTSFEFEYQVVDGGDMDISCHITSPSGKTLVSEMKQTESDHNISLPFQDFLIPVRHSVRQTDVLGFTLLTVCLFVLFNVKVIEGGEMDVNVMIHSPSGTMLVTDIRKTDSVHRLEAQEAGDYTFCLDNTFSRFSSKLVFFELITDDQEASLSKIHEHIDKGKQIQNILRAIETRDRSLAEANFERVNFWSGVQVFVMVSVAVTHVLMIRSLFEDRRKGPLKMRT</sequence>
<feature type="transmembrane region" description="Helical" evidence="9">
    <location>
        <begin position="232"/>
        <end position="256"/>
    </location>
</feature>
<dbReference type="Pfam" id="PF01105">
    <property type="entry name" value="EMP24_GP25L"/>
    <property type="match status" value="2"/>
</dbReference>
<dbReference type="InterPro" id="IPR009038">
    <property type="entry name" value="GOLD_dom"/>
</dbReference>
<feature type="domain" description="GOLD" evidence="11">
    <location>
        <begin position="35"/>
        <end position="188"/>
    </location>
</feature>
<accession>A0AAD9KAJ4</accession>
<evidence type="ECO:0000259" key="11">
    <source>
        <dbReference type="PROSITE" id="PS50866"/>
    </source>
</evidence>
<comment type="similarity">
    <text evidence="2 8">Belongs to the EMP24/GP25L family.</text>
</comment>
<dbReference type="EMBL" id="JAODUP010000020">
    <property type="protein sequence ID" value="KAK2168138.1"/>
    <property type="molecule type" value="Genomic_DNA"/>
</dbReference>
<keyword evidence="3 8" id="KW-0812">Transmembrane</keyword>
<name>A0AAD9KAJ4_9ANNE</name>
<evidence type="ECO:0000313" key="12">
    <source>
        <dbReference type="EMBL" id="KAK2168138.1"/>
    </source>
</evidence>
<proteinExistence type="inferred from homology"/>
<evidence type="ECO:0000256" key="1">
    <source>
        <dbReference type="ARBA" id="ARBA00004479"/>
    </source>
</evidence>
<dbReference type="PANTHER" id="PTHR22811">
    <property type="entry name" value="TRANSMEMBRANE EMP24 DOMAIN-CONTAINING PROTEIN"/>
    <property type="match status" value="1"/>
</dbReference>
<keyword evidence="6 9" id="KW-0472">Membrane</keyword>
<organism evidence="12 13">
    <name type="scientific">Paralvinella palmiformis</name>
    <dbReference type="NCBI Taxonomy" id="53620"/>
    <lineage>
        <taxon>Eukaryota</taxon>
        <taxon>Metazoa</taxon>
        <taxon>Spiralia</taxon>
        <taxon>Lophotrochozoa</taxon>
        <taxon>Annelida</taxon>
        <taxon>Polychaeta</taxon>
        <taxon>Sedentaria</taxon>
        <taxon>Canalipalpata</taxon>
        <taxon>Terebellida</taxon>
        <taxon>Terebelliformia</taxon>
        <taxon>Alvinellidae</taxon>
        <taxon>Paralvinella</taxon>
    </lineage>
</organism>
<dbReference type="PROSITE" id="PS50866">
    <property type="entry name" value="GOLD"/>
    <property type="match status" value="1"/>
</dbReference>
<keyword evidence="13" id="KW-1185">Reference proteome</keyword>
<evidence type="ECO:0000313" key="13">
    <source>
        <dbReference type="Proteomes" id="UP001208570"/>
    </source>
</evidence>
<feature type="signal peptide" evidence="10">
    <location>
        <begin position="1"/>
        <end position="21"/>
    </location>
</feature>
<evidence type="ECO:0000256" key="7">
    <source>
        <dbReference type="ARBA" id="ARBA00037847"/>
    </source>
</evidence>
<evidence type="ECO:0000256" key="3">
    <source>
        <dbReference type="ARBA" id="ARBA00022692"/>
    </source>
</evidence>
<comment type="caution">
    <text evidence="12">The sequence shown here is derived from an EMBL/GenBank/DDBJ whole genome shotgun (WGS) entry which is preliminary data.</text>
</comment>
<evidence type="ECO:0000256" key="10">
    <source>
        <dbReference type="SAM" id="SignalP"/>
    </source>
</evidence>
<evidence type="ECO:0000256" key="8">
    <source>
        <dbReference type="RuleBase" id="RU003827"/>
    </source>
</evidence>
<dbReference type="Proteomes" id="UP001208570">
    <property type="component" value="Unassembled WGS sequence"/>
</dbReference>
<reference evidence="12" key="1">
    <citation type="journal article" date="2023" name="Mol. Biol. Evol.">
        <title>Third-Generation Sequencing Reveals the Adaptive Role of the Epigenome in Three Deep-Sea Polychaetes.</title>
        <authorList>
            <person name="Perez M."/>
            <person name="Aroh O."/>
            <person name="Sun Y."/>
            <person name="Lan Y."/>
            <person name="Juniper S.K."/>
            <person name="Young C.R."/>
            <person name="Angers B."/>
            <person name="Qian P.Y."/>
        </authorList>
    </citation>
    <scope>NUCLEOTIDE SEQUENCE</scope>
    <source>
        <strain evidence="12">P08H-3</strain>
    </source>
</reference>
<dbReference type="GO" id="GO:0012505">
    <property type="term" value="C:endomembrane system"/>
    <property type="evidence" value="ECO:0007669"/>
    <property type="project" value="UniProtKB-SubCell"/>
</dbReference>
<evidence type="ECO:0000256" key="4">
    <source>
        <dbReference type="ARBA" id="ARBA00022729"/>
    </source>
</evidence>